<evidence type="ECO:0000313" key="1">
    <source>
        <dbReference type="EMBL" id="KAJ2966143.1"/>
    </source>
</evidence>
<evidence type="ECO:0000313" key="2">
    <source>
        <dbReference type="Proteomes" id="UP001143856"/>
    </source>
</evidence>
<protein>
    <submittedName>
        <fullName evidence="1">Uncharacterized protein</fullName>
    </submittedName>
</protein>
<name>A0ACC1MHY0_9PEZI</name>
<keyword evidence="2" id="KW-1185">Reference proteome</keyword>
<organism evidence="1 2">
    <name type="scientific">Xylaria curta</name>
    <dbReference type="NCBI Taxonomy" id="42375"/>
    <lineage>
        <taxon>Eukaryota</taxon>
        <taxon>Fungi</taxon>
        <taxon>Dikarya</taxon>
        <taxon>Ascomycota</taxon>
        <taxon>Pezizomycotina</taxon>
        <taxon>Sordariomycetes</taxon>
        <taxon>Xylariomycetidae</taxon>
        <taxon>Xylariales</taxon>
        <taxon>Xylariaceae</taxon>
        <taxon>Xylaria</taxon>
    </lineage>
</organism>
<sequence length="82" mass="9237">MTDLKLLQVVPEQQRRGIGKMLVMWGIEEAKKLDLPVFLESSQAGHSLYLSCGFRDIDKQVVDCTKWGKPADLINYVMALGL</sequence>
<dbReference type="EMBL" id="JAPDGR010005253">
    <property type="protein sequence ID" value="KAJ2966143.1"/>
    <property type="molecule type" value="Genomic_DNA"/>
</dbReference>
<reference evidence="1" key="1">
    <citation type="submission" date="2022-10" db="EMBL/GenBank/DDBJ databases">
        <title>Genome Sequence of Xylaria curta.</title>
        <authorList>
            <person name="Buettner E."/>
        </authorList>
    </citation>
    <scope>NUCLEOTIDE SEQUENCE</scope>
    <source>
        <strain evidence="1">Babe10</strain>
    </source>
</reference>
<accession>A0ACC1MHY0</accession>
<dbReference type="Proteomes" id="UP001143856">
    <property type="component" value="Unassembled WGS sequence"/>
</dbReference>
<comment type="caution">
    <text evidence="1">The sequence shown here is derived from an EMBL/GenBank/DDBJ whole genome shotgun (WGS) entry which is preliminary data.</text>
</comment>
<gene>
    <name evidence="1" type="ORF">NUW58_g10735</name>
</gene>
<proteinExistence type="predicted"/>